<dbReference type="Gene3D" id="3.40.50.1820">
    <property type="entry name" value="alpha/beta hydrolase"/>
    <property type="match status" value="1"/>
</dbReference>
<dbReference type="SUPFAM" id="SSF48452">
    <property type="entry name" value="TPR-like"/>
    <property type="match status" value="3"/>
</dbReference>
<keyword evidence="4" id="KW-1185">Reference proteome</keyword>
<dbReference type="SUPFAM" id="SSF52540">
    <property type="entry name" value="P-loop containing nucleoside triphosphate hydrolases"/>
    <property type="match status" value="1"/>
</dbReference>
<dbReference type="GO" id="GO:0043531">
    <property type="term" value="F:ADP binding"/>
    <property type="evidence" value="ECO:0007669"/>
    <property type="project" value="InterPro"/>
</dbReference>
<evidence type="ECO:0000313" key="4">
    <source>
        <dbReference type="Proteomes" id="UP001172155"/>
    </source>
</evidence>
<proteinExistence type="predicted"/>
<dbReference type="SUPFAM" id="SSF53474">
    <property type="entry name" value="alpha/beta-Hydrolases"/>
    <property type="match status" value="1"/>
</dbReference>
<dbReference type="EMBL" id="JAUKUD010000005">
    <property type="protein sequence ID" value="KAK0744231.1"/>
    <property type="molecule type" value="Genomic_DNA"/>
</dbReference>
<dbReference type="InterPro" id="IPR019734">
    <property type="entry name" value="TPR_rpt"/>
</dbReference>
<dbReference type="Pfam" id="PF00931">
    <property type="entry name" value="NB-ARC"/>
    <property type="match status" value="1"/>
</dbReference>
<comment type="caution">
    <text evidence="3">The sequence shown here is derived from an EMBL/GenBank/DDBJ whole genome shotgun (WGS) entry which is preliminary data.</text>
</comment>
<sequence>MATMSDGDGEVHRIGFTLLKGSGAPKHGPFRANIVFVHGLRGCPRRTWEETASTTPPTIFWPDDFLANDLPEARIWTYGYNADVIGGLFQPGNGNSISHHGRDLSVQIEREVLADNADPVLFVAHSLGGIIVKDAITRSQTCQERCRLVVFLGTPHRGSDTANWGIVAANLVKVALQTPNQRVLEALKVDSEVLDNIQGSFNNILYRSAGRIKVHSFQEARPMTGIKGLSGKVVNDFSSKLDLPQPMETVESMDADHRQMARCASRTCPQYRAILGVLKVFVRAVSSGAQTPPPQVFDPLLSRQAVGALHPVADHPLRPCHCIPMPRNRRFVGRQAVLETLKQKLFVDDESPVSALVGLGGVGKTQVALQLAYWAKENKPELSIFWVPALSDSTFRQACADIVKKLDIGTNGDDDPRALLRQHLSSADAGEWLLIVDNADDEALLFGENSAVADGLINFLPQSERGRTLITTRSGQVADNAARGAVVHLGEMSFEDAMSHLEKSLSHKDVVRDTSKRDELLIELERLPLAITQAAAYLNQNQTSITEYLGLLRGTPQELISLMSYEFRDNTGYSHSKNAIATTWLVSFEQIRRSDPVAADLLTFISFIQPKAIPRSLLPPFEPKERMIRAIGALCAYSFLSNRGEDKVFDMHSLVHMAAQIWVSQRGLAAQEAEKAIRHVEAVFPGEEHEARFLWREYMPHALKLLEGREGHNIREKYDLFQAVGNCLRVDGRIKEAVKCFEHNYQWRRENFSKNDDGRLWAEHHLAHIYSLDGQAQRALELLEGVVKIREKKFPRDHADRLASQHELAGAYLANGEVKKAIDLLEVVVRIWEKVIAEDHPDRLASQHELAAAYLKNEEIKKAIDLLEVVIGIEEKVLAEDDTDRLVSQHELARAYLKNGEVKKAIDLLEVVVGIQEKVLAEYHLVRLTSQHELARAYLKNGEVKKATDLLEVVVGIQEKVLAEDHPSRLRSQQVLARAFLGDGQVDRAIELLEHVVKVKARMYDESNPRLQISQEQLAKAYAMLNRGQDVKDRPGDAVVGEDEEGRGHDADGLSENAVAGDTSESCSSGVGKGRGQ</sequence>
<dbReference type="PANTHER" id="PTHR46082">
    <property type="entry name" value="ATP/GTP-BINDING PROTEIN-RELATED"/>
    <property type="match status" value="1"/>
</dbReference>
<dbReference type="Pfam" id="PF13424">
    <property type="entry name" value="TPR_12"/>
    <property type="match status" value="3"/>
</dbReference>
<accession>A0AA40ERM9</accession>
<organism evidence="3 4">
    <name type="scientific">Schizothecium vesticola</name>
    <dbReference type="NCBI Taxonomy" id="314040"/>
    <lineage>
        <taxon>Eukaryota</taxon>
        <taxon>Fungi</taxon>
        <taxon>Dikarya</taxon>
        <taxon>Ascomycota</taxon>
        <taxon>Pezizomycotina</taxon>
        <taxon>Sordariomycetes</taxon>
        <taxon>Sordariomycetidae</taxon>
        <taxon>Sordariales</taxon>
        <taxon>Schizotheciaceae</taxon>
        <taxon>Schizothecium</taxon>
    </lineage>
</organism>
<feature type="domain" description="NB-ARC" evidence="2">
    <location>
        <begin position="335"/>
        <end position="498"/>
    </location>
</feature>
<dbReference type="InterPro" id="IPR027417">
    <property type="entry name" value="P-loop_NTPase"/>
</dbReference>
<dbReference type="SMART" id="SM00028">
    <property type="entry name" value="TPR"/>
    <property type="match status" value="7"/>
</dbReference>
<gene>
    <name evidence="3" type="ORF">B0T18DRAFT_416897</name>
</gene>
<evidence type="ECO:0000259" key="2">
    <source>
        <dbReference type="Pfam" id="PF00931"/>
    </source>
</evidence>
<protein>
    <recommendedName>
        <fullName evidence="2">NB-ARC domain-containing protein</fullName>
    </recommendedName>
</protein>
<dbReference type="AlphaFoldDB" id="A0AA40ERM9"/>
<reference evidence="3" key="1">
    <citation type="submission" date="2023-06" db="EMBL/GenBank/DDBJ databases">
        <title>Genome-scale phylogeny and comparative genomics of the fungal order Sordariales.</title>
        <authorList>
            <consortium name="Lawrence Berkeley National Laboratory"/>
            <person name="Hensen N."/>
            <person name="Bonometti L."/>
            <person name="Westerberg I."/>
            <person name="Brannstrom I.O."/>
            <person name="Guillou S."/>
            <person name="Cros-Aarteil S."/>
            <person name="Calhoun S."/>
            <person name="Haridas S."/>
            <person name="Kuo A."/>
            <person name="Mondo S."/>
            <person name="Pangilinan J."/>
            <person name="Riley R."/>
            <person name="LaButti K."/>
            <person name="Andreopoulos B."/>
            <person name="Lipzen A."/>
            <person name="Chen C."/>
            <person name="Yanf M."/>
            <person name="Daum C."/>
            <person name="Ng V."/>
            <person name="Clum A."/>
            <person name="Steindorff A."/>
            <person name="Ohm R."/>
            <person name="Martin F."/>
            <person name="Silar P."/>
            <person name="Natvig D."/>
            <person name="Lalanne C."/>
            <person name="Gautier V."/>
            <person name="Ament-velasquez S.L."/>
            <person name="Kruys A."/>
            <person name="Hutchinson M.I."/>
            <person name="Powell A.J."/>
            <person name="Barry K."/>
            <person name="Miller A.N."/>
            <person name="Grigoriev I.V."/>
            <person name="Debuchy R."/>
            <person name="Gladieux P."/>
            <person name="Thoren M.H."/>
            <person name="Johannesson H."/>
        </authorList>
    </citation>
    <scope>NUCLEOTIDE SEQUENCE</scope>
    <source>
        <strain evidence="3">SMH3187-1</strain>
    </source>
</reference>
<dbReference type="InterPro" id="IPR053137">
    <property type="entry name" value="NLR-like"/>
</dbReference>
<dbReference type="InterPro" id="IPR002182">
    <property type="entry name" value="NB-ARC"/>
</dbReference>
<dbReference type="InterPro" id="IPR011990">
    <property type="entry name" value="TPR-like_helical_dom_sf"/>
</dbReference>
<dbReference type="PANTHER" id="PTHR46082:SF6">
    <property type="entry name" value="AAA+ ATPASE DOMAIN-CONTAINING PROTEIN-RELATED"/>
    <property type="match status" value="1"/>
</dbReference>
<evidence type="ECO:0000256" key="1">
    <source>
        <dbReference type="SAM" id="MobiDB-lite"/>
    </source>
</evidence>
<evidence type="ECO:0000313" key="3">
    <source>
        <dbReference type="EMBL" id="KAK0744231.1"/>
    </source>
</evidence>
<dbReference type="Gene3D" id="1.25.40.10">
    <property type="entry name" value="Tetratricopeptide repeat domain"/>
    <property type="match status" value="2"/>
</dbReference>
<dbReference type="Gene3D" id="3.40.50.300">
    <property type="entry name" value="P-loop containing nucleotide triphosphate hydrolases"/>
    <property type="match status" value="1"/>
</dbReference>
<name>A0AA40ERM9_9PEZI</name>
<dbReference type="InterPro" id="IPR029058">
    <property type="entry name" value="AB_hydrolase_fold"/>
</dbReference>
<feature type="region of interest" description="Disordered" evidence="1">
    <location>
        <begin position="1030"/>
        <end position="1077"/>
    </location>
</feature>
<dbReference type="Proteomes" id="UP001172155">
    <property type="component" value="Unassembled WGS sequence"/>
</dbReference>